<proteinExistence type="predicted"/>
<sequence length="187" mass="21684">MVKHITNEKPYVLFGICSDSCITPEEFKNNDVIQEQIRLMDDIWEELITEEIMNGPETLLEDILCDHIGTIEEGMTFIERQYRVGNGIIDIIAKDKNGTKCIIELKKVEDDKSLVWQSAYYPFCFDEDVRMITIAPNYSDRIYNALKNISNVKMKVFGKDENGKFQIKDFDDEESVQEIKDEAPIIV</sequence>
<dbReference type="Gene3D" id="3.40.1350.10">
    <property type="match status" value="1"/>
</dbReference>
<keyword evidence="1" id="KW-0238">DNA-binding</keyword>
<dbReference type="EMBL" id="NUTL01000099">
    <property type="protein sequence ID" value="PHE91526.1"/>
    <property type="molecule type" value="Genomic_DNA"/>
</dbReference>
<gene>
    <name evidence="3" type="ORF">COF81_21730</name>
</gene>
<evidence type="ECO:0000256" key="1">
    <source>
        <dbReference type="ARBA" id="ARBA00023125"/>
    </source>
</evidence>
<organism evidence="3 4">
    <name type="scientific">Bacillus pseudomycoides</name>
    <dbReference type="NCBI Taxonomy" id="64104"/>
    <lineage>
        <taxon>Bacteria</taxon>
        <taxon>Bacillati</taxon>
        <taxon>Bacillota</taxon>
        <taxon>Bacilli</taxon>
        <taxon>Bacillales</taxon>
        <taxon>Bacillaceae</taxon>
        <taxon>Bacillus</taxon>
        <taxon>Bacillus cereus group</taxon>
    </lineage>
</organism>
<comment type="caution">
    <text evidence="3">The sequence shown here is derived from an EMBL/GenBank/DDBJ whole genome shotgun (WGS) entry which is preliminary data.</text>
</comment>
<dbReference type="Proteomes" id="UP000221918">
    <property type="component" value="Unassembled WGS sequence"/>
</dbReference>
<dbReference type="PANTHER" id="PTHR38814">
    <property type="entry name" value="ENDONUCLEASE NUCS"/>
    <property type="match status" value="1"/>
</dbReference>
<dbReference type="InterPro" id="IPR011856">
    <property type="entry name" value="tRNA_endonuc-like_dom_sf"/>
</dbReference>
<accession>A0ABD6T221</accession>
<evidence type="ECO:0000313" key="3">
    <source>
        <dbReference type="EMBL" id="PHE91526.1"/>
    </source>
</evidence>
<dbReference type="AlphaFoldDB" id="A0ABD6T221"/>
<reference evidence="3 4" key="1">
    <citation type="submission" date="2017-09" db="EMBL/GenBank/DDBJ databases">
        <title>Large-scale bioinformatics analysis of Bacillus genomes uncovers conserved roles of natural products in bacterial physiology.</title>
        <authorList>
            <consortium name="Agbiome Team Llc"/>
            <person name="Bleich R.M."/>
            <person name="Grubbs K.J."/>
            <person name="Santa Maria K.C."/>
            <person name="Allen S.E."/>
            <person name="Farag S."/>
            <person name="Shank E.A."/>
            <person name="Bowers A."/>
        </authorList>
    </citation>
    <scope>NUCLEOTIDE SEQUENCE [LARGE SCALE GENOMIC DNA]</scope>
    <source>
        <strain evidence="3 4">AFS037265</strain>
    </source>
</reference>
<dbReference type="InterPro" id="IPR002793">
    <property type="entry name" value="Endonuclease_NucS"/>
</dbReference>
<dbReference type="PANTHER" id="PTHR38814:SF1">
    <property type="entry name" value="ENDONUCLEASE NUCS"/>
    <property type="match status" value="1"/>
</dbReference>
<dbReference type="Pfam" id="PF01939">
    <property type="entry name" value="NucS_C"/>
    <property type="match status" value="1"/>
</dbReference>
<evidence type="ECO:0000259" key="2">
    <source>
        <dbReference type="Pfam" id="PF01939"/>
    </source>
</evidence>
<name>A0ABD6T221_9BACI</name>
<dbReference type="GO" id="GO:0003677">
    <property type="term" value="F:DNA binding"/>
    <property type="evidence" value="ECO:0007669"/>
    <property type="project" value="UniProtKB-KW"/>
</dbReference>
<dbReference type="InterPro" id="IPR048301">
    <property type="entry name" value="NucS_C"/>
</dbReference>
<dbReference type="CDD" id="cd22341">
    <property type="entry name" value="NucS-like"/>
    <property type="match status" value="1"/>
</dbReference>
<evidence type="ECO:0000313" key="4">
    <source>
        <dbReference type="Proteomes" id="UP000221918"/>
    </source>
</evidence>
<protein>
    <submittedName>
        <fullName evidence="3">DUF91 domain-containing protein</fullName>
    </submittedName>
</protein>
<feature type="domain" description="Endonuclease NucS C-terminal" evidence="2">
    <location>
        <begin position="57"/>
        <end position="128"/>
    </location>
</feature>